<gene>
    <name evidence="6" type="ORF">TH19_11985</name>
</gene>
<dbReference type="GO" id="GO:0006865">
    <property type="term" value="P:amino acid transport"/>
    <property type="evidence" value="ECO:0007669"/>
    <property type="project" value="TreeGrafter"/>
</dbReference>
<dbReference type="Proteomes" id="UP000253226">
    <property type="component" value="Unassembled WGS sequence"/>
</dbReference>
<dbReference type="Pfam" id="PF00497">
    <property type="entry name" value="SBP_bac_3"/>
    <property type="match status" value="1"/>
</dbReference>
<dbReference type="EMBL" id="JPWF01000007">
    <property type="protein sequence ID" value="RCK36640.1"/>
    <property type="molecule type" value="Genomic_DNA"/>
</dbReference>
<evidence type="ECO:0000256" key="2">
    <source>
        <dbReference type="ARBA" id="ARBA00022448"/>
    </source>
</evidence>
<comment type="similarity">
    <text evidence="1">Belongs to the bacterial solute-binding protein 3 family.</text>
</comment>
<dbReference type="RefSeq" id="WP_114102524.1">
    <property type="nucleotide sequence ID" value="NZ_JPWF01000007.1"/>
</dbReference>
<evidence type="ECO:0000313" key="6">
    <source>
        <dbReference type="EMBL" id="RCK36640.1"/>
    </source>
</evidence>
<evidence type="ECO:0000256" key="4">
    <source>
        <dbReference type="SAM" id="SignalP"/>
    </source>
</evidence>
<dbReference type="OrthoDB" id="9777941at2"/>
<reference evidence="6 7" key="1">
    <citation type="submission" date="2014-07" db="EMBL/GenBank/DDBJ databases">
        <title>Draft genome sequence of Thalassospira profundimaris 35.</title>
        <authorList>
            <person name="Lai Q."/>
            <person name="Shao Z."/>
        </authorList>
    </citation>
    <scope>NUCLEOTIDE SEQUENCE [LARGE SCALE GENOMIC DNA]</scope>
    <source>
        <strain evidence="6 7">35</strain>
    </source>
</reference>
<dbReference type="InterPro" id="IPR001638">
    <property type="entry name" value="Solute-binding_3/MltF_N"/>
</dbReference>
<dbReference type="PANTHER" id="PTHR30085:SF7">
    <property type="entry name" value="AMINO-ACID ABC TRANSPORTER-BINDING PROTEIN YHDW-RELATED"/>
    <property type="match status" value="1"/>
</dbReference>
<dbReference type="PANTHER" id="PTHR30085">
    <property type="entry name" value="AMINO ACID ABC TRANSPORTER PERMEASE"/>
    <property type="match status" value="1"/>
</dbReference>
<evidence type="ECO:0000259" key="5">
    <source>
        <dbReference type="SMART" id="SM00062"/>
    </source>
</evidence>
<dbReference type="SMART" id="SM00062">
    <property type="entry name" value="PBPb"/>
    <property type="match status" value="1"/>
</dbReference>
<feature type="domain" description="Solute-binding protein family 3/N-terminal" evidence="5">
    <location>
        <begin position="36"/>
        <end position="266"/>
    </location>
</feature>
<evidence type="ECO:0000313" key="7">
    <source>
        <dbReference type="Proteomes" id="UP000253226"/>
    </source>
</evidence>
<organism evidence="6 7">
    <name type="scientific">Thalassospira profundimaris</name>
    <dbReference type="NCBI Taxonomy" id="502049"/>
    <lineage>
        <taxon>Bacteria</taxon>
        <taxon>Pseudomonadati</taxon>
        <taxon>Pseudomonadota</taxon>
        <taxon>Alphaproteobacteria</taxon>
        <taxon>Rhodospirillales</taxon>
        <taxon>Thalassospiraceae</taxon>
        <taxon>Thalassospira</taxon>
    </lineage>
</organism>
<protein>
    <submittedName>
        <fullName evidence="6">Amino acid ABC transporter substrate-binding protein</fullName>
    </submittedName>
</protein>
<dbReference type="InterPro" id="IPR051455">
    <property type="entry name" value="Bact_solute-bind_prot3"/>
</dbReference>
<feature type="chain" id="PRO_5016759928" evidence="4">
    <location>
        <begin position="25"/>
        <end position="340"/>
    </location>
</feature>
<dbReference type="CDD" id="cd13692">
    <property type="entry name" value="PBP2_BztA"/>
    <property type="match status" value="1"/>
</dbReference>
<evidence type="ECO:0000256" key="3">
    <source>
        <dbReference type="ARBA" id="ARBA00022729"/>
    </source>
</evidence>
<comment type="caution">
    <text evidence="6">The sequence shown here is derived from an EMBL/GenBank/DDBJ whole genome shotgun (WGS) entry which is preliminary data.</text>
</comment>
<name>A0A367W872_9PROT</name>
<evidence type="ECO:0000256" key="1">
    <source>
        <dbReference type="ARBA" id="ARBA00010333"/>
    </source>
</evidence>
<dbReference type="AlphaFoldDB" id="A0A367W872"/>
<dbReference type="Gene3D" id="3.40.190.10">
    <property type="entry name" value="Periplasmic binding protein-like II"/>
    <property type="match status" value="2"/>
</dbReference>
<sequence>MKIKTILAAGAMTVAAVAAHNAQAGAVLDGIKAKGFVQCGVNTGLPGVAAANAEGKWEGQDVDFCRGLAAAILGDSNKVQYTPLTAAARFTALQSGEIDVLARNTTATLTRDAKLGLTFLGINYYDGQGFLVPTALGVSSATELDGATVCVEPGTTTELNLADYFRAKGMSFEPVVIENINETTAAFFAGRCDVYTTDASGLASIRNTMAPNPDDYMILPEIISKEPLGPLVAQGDDQLADIGRWVLNAMIEAEELGVTMANVDDMKANSTNPGVQRLLGVSPGMGEALGLDEAWAYNIIKQVGNYGESYDATIKKMLGLERGLNALWTDGGLMYAWPVR</sequence>
<keyword evidence="2" id="KW-0813">Transport</keyword>
<proteinExistence type="inferred from homology"/>
<keyword evidence="3 4" id="KW-0732">Signal</keyword>
<feature type="signal peptide" evidence="4">
    <location>
        <begin position="1"/>
        <end position="24"/>
    </location>
</feature>
<accession>A0A367W872</accession>
<dbReference type="SUPFAM" id="SSF53850">
    <property type="entry name" value="Periplasmic binding protein-like II"/>
    <property type="match status" value="1"/>
</dbReference>